<dbReference type="InterPro" id="IPR012318">
    <property type="entry name" value="HTH_CRP"/>
</dbReference>
<name>A0ABS3CNI7_9BACT</name>
<evidence type="ECO:0000313" key="6">
    <source>
        <dbReference type="EMBL" id="MBN7818021.1"/>
    </source>
</evidence>
<dbReference type="InterPro" id="IPR000595">
    <property type="entry name" value="cNMP-bd_dom"/>
</dbReference>
<dbReference type="PANTHER" id="PTHR24567:SF26">
    <property type="entry name" value="REGULATORY PROTEIN YEIL"/>
    <property type="match status" value="1"/>
</dbReference>
<dbReference type="Pfam" id="PF13545">
    <property type="entry name" value="HTH_Crp_2"/>
    <property type="match status" value="1"/>
</dbReference>
<dbReference type="PROSITE" id="PS51063">
    <property type="entry name" value="HTH_CRP_2"/>
    <property type="match status" value="1"/>
</dbReference>
<dbReference type="InterPro" id="IPR018490">
    <property type="entry name" value="cNMP-bd_dom_sf"/>
</dbReference>
<sequence length="212" mass="24331">MISSQKIQPEWNQEASFPDFKLFQKGCLIYKQGITSEGYYLLKKGTVKLQKSLDKGSQTILRIVSEGEIFGEGDFYGQNENQSTAIAIEDDTIIQKLDAEKTKIPEVNQQVQLHLLNQNEHLATRLQRMLFEEAEERIKSLLFDLASKKGKNFGTETLLKINLTHSELALLADTSRQMVSKTLSQLKKEGQLNYSRNRFLFRNLLNFKPQLS</sequence>
<feature type="domain" description="HTH crp-type" evidence="5">
    <location>
        <begin position="132"/>
        <end position="205"/>
    </location>
</feature>
<keyword evidence="2" id="KW-0238">DNA-binding</keyword>
<feature type="domain" description="Cyclic nucleotide-binding" evidence="4">
    <location>
        <begin position="23"/>
        <end position="98"/>
    </location>
</feature>
<dbReference type="SUPFAM" id="SSF51206">
    <property type="entry name" value="cAMP-binding domain-like"/>
    <property type="match status" value="1"/>
</dbReference>
<dbReference type="Proteomes" id="UP000664480">
    <property type="component" value="Unassembled WGS sequence"/>
</dbReference>
<proteinExistence type="predicted"/>
<dbReference type="Gene3D" id="2.60.120.10">
    <property type="entry name" value="Jelly Rolls"/>
    <property type="match status" value="1"/>
</dbReference>
<dbReference type="EMBL" id="JAFKCU010000008">
    <property type="protein sequence ID" value="MBN7818021.1"/>
    <property type="molecule type" value="Genomic_DNA"/>
</dbReference>
<dbReference type="CDD" id="cd00038">
    <property type="entry name" value="CAP_ED"/>
    <property type="match status" value="1"/>
</dbReference>
<gene>
    <name evidence="6" type="ORF">J0A69_21455</name>
</gene>
<dbReference type="PROSITE" id="PS50042">
    <property type="entry name" value="CNMP_BINDING_3"/>
    <property type="match status" value="1"/>
</dbReference>
<evidence type="ECO:0000259" key="5">
    <source>
        <dbReference type="PROSITE" id="PS51063"/>
    </source>
</evidence>
<keyword evidence="3" id="KW-0804">Transcription</keyword>
<organism evidence="6 7">
    <name type="scientific">Algoriphagus pacificus</name>
    <dbReference type="NCBI Taxonomy" id="2811234"/>
    <lineage>
        <taxon>Bacteria</taxon>
        <taxon>Pseudomonadati</taxon>
        <taxon>Bacteroidota</taxon>
        <taxon>Cytophagia</taxon>
        <taxon>Cytophagales</taxon>
        <taxon>Cyclobacteriaceae</taxon>
        <taxon>Algoriphagus</taxon>
    </lineage>
</organism>
<keyword evidence="7" id="KW-1185">Reference proteome</keyword>
<reference evidence="6 7" key="1">
    <citation type="submission" date="2021-03" db="EMBL/GenBank/DDBJ databases">
        <title>novel species isolated from a fishpond in China.</title>
        <authorList>
            <person name="Lu H."/>
            <person name="Cai Z."/>
        </authorList>
    </citation>
    <scope>NUCLEOTIDE SEQUENCE [LARGE SCALE GENOMIC DNA]</scope>
    <source>
        <strain evidence="6 7">YJ13C</strain>
    </source>
</reference>
<evidence type="ECO:0000256" key="1">
    <source>
        <dbReference type="ARBA" id="ARBA00023015"/>
    </source>
</evidence>
<dbReference type="InterPro" id="IPR014710">
    <property type="entry name" value="RmlC-like_jellyroll"/>
</dbReference>
<dbReference type="PANTHER" id="PTHR24567">
    <property type="entry name" value="CRP FAMILY TRANSCRIPTIONAL REGULATORY PROTEIN"/>
    <property type="match status" value="1"/>
</dbReference>
<evidence type="ECO:0000256" key="2">
    <source>
        <dbReference type="ARBA" id="ARBA00023125"/>
    </source>
</evidence>
<dbReference type="Pfam" id="PF00027">
    <property type="entry name" value="cNMP_binding"/>
    <property type="match status" value="1"/>
</dbReference>
<evidence type="ECO:0000259" key="4">
    <source>
        <dbReference type="PROSITE" id="PS50042"/>
    </source>
</evidence>
<dbReference type="InterPro" id="IPR036390">
    <property type="entry name" value="WH_DNA-bd_sf"/>
</dbReference>
<evidence type="ECO:0000256" key="3">
    <source>
        <dbReference type="ARBA" id="ARBA00023163"/>
    </source>
</evidence>
<dbReference type="InterPro" id="IPR050397">
    <property type="entry name" value="Env_Response_Regulators"/>
</dbReference>
<accession>A0ABS3CNI7</accession>
<dbReference type="RefSeq" id="WP_206588685.1">
    <property type="nucleotide sequence ID" value="NZ_JAFKCU010000008.1"/>
</dbReference>
<protein>
    <submittedName>
        <fullName evidence="6">Crp/Fnr family transcriptional regulator</fullName>
    </submittedName>
</protein>
<keyword evidence="1" id="KW-0805">Transcription regulation</keyword>
<evidence type="ECO:0000313" key="7">
    <source>
        <dbReference type="Proteomes" id="UP000664480"/>
    </source>
</evidence>
<dbReference type="SUPFAM" id="SSF46785">
    <property type="entry name" value="Winged helix' DNA-binding domain"/>
    <property type="match status" value="1"/>
</dbReference>
<comment type="caution">
    <text evidence="6">The sequence shown here is derived from an EMBL/GenBank/DDBJ whole genome shotgun (WGS) entry which is preliminary data.</text>
</comment>